<protein>
    <submittedName>
        <fullName evidence="1">BLTX490</fullName>
    </submittedName>
</protein>
<organism evidence="1">
    <name type="scientific">Nephila pilipes</name>
    <name type="common">Giant wood spider</name>
    <name type="synonym">Nephila maculata</name>
    <dbReference type="NCBI Taxonomy" id="299642"/>
    <lineage>
        <taxon>Eukaryota</taxon>
        <taxon>Metazoa</taxon>
        <taxon>Ecdysozoa</taxon>
        <taxon>Arthropoda</taxon>
        <taxon>Chelicerata</taxon>
        <taxon>Arachnida</taxon>
        <taxon>Araneae</taxon>
        <taxon>Araneomorphae</taxon>
        <taxon>Entelegynae</taxon>
        <taxon>Araneoidea</taxon>
        <taxon>Nephilidae</taxon>
        <taxon>Nephila</taxon>
    </lineage>
</organism>
<accession>A0A076L091</accession>
<reference evidence="1" key="1">
    <citation type="submission" date="2013-07" db="EMBL/GenBank/DDBJ databases">
        <title>Nephila pilipes venom gland.</title>
        <authorList>
            <person name="Huo L.J."/>
        </authorList>
    </citation>
    <scope>NUCLEOTIDE SEQUENCE</scope>
    <source>
        <tissue evidence="1">Venom gland</tissue>
    </source>
</reference>
<name>A0A076L091_NEPPI</name>
<sequence length="34" mass="4088">MVSLPKKSRCISKCSRNDCSQELEKTFCWKYFLQ</sequence>
<proteinExistence type="evidence at transcript level"/>
<dbReference type="EMBL" id="KF433536">
    <property type="protein sequence ID" value="AII97858.1"/>
    <property type="molecule type" value="mRNA"/>
</dbReference>
<dbReference type="AlphaFoldDB" id="A0A076L091"/>
<evidence type="ECO:0000313" key="1">
    <source>
        <dbReference type="EMBL" id="AII97858.1"/>
    </source>
</evidence>